<dbReference type="EMBL" id="NIZV01000004">
    <property type="protein sequence ID" value="RSM20591.1"/>
    <property type="molecule type" value="Genomic_DNA"/>
</dbReference>
<dbReference type="Gene3D" id="2.40.10.10">
    <property type="entry name" value="Trypsin-like serine proteases"/>
    <property type="match status" value="2"/>
</dbReference>
<feature type="compositionally biased region" description="Basic and acidic residues" evidence="1">
    <location>
        <begin position="39"/>
        <end position="48"/>
    </location>
</feature>
<accession>A0A428V249</accession>
<feature type="compositionally biased region" description="Low complexity" evidence="1">
    <location>
        <begin position="8"/>
        <end position="17"/>
    </location>
</feature>
<evidence type="ECO:0000256" key="1">
    <source>
        <dbReference type="SAM" id="MobiDB-lite"/>
    </source>
</evidence>
<evidence type="ECO:0000313" key="3">
    <source>
        <dbReference type="Proteomes" id="UP000288429"/>
    </source>
</evidence>
<feature type="compositionally biased region" description="Low complexity" evidence="1">
    <location>
        <begin position="25"/>
        <end position="35"/>
    </location>
</feature>
<proteinExistence type="predicted"/>
<sequence length="313" mass="34416">MTQDVEMTTGSTRQTRSSTRRQKLTPPTTTTTTTTNSEHVPDTSSDKPPIEWLSSVLTHSTRVLRNQRDPVMVKRTWLSSNTVPLPTTYPLNPVDATFIFAQEQAGTAVCISPDGVLLTCSHCVAESASELSQNPTHILLSSKGGIVSARVMAWDPTRDLALLMITEAELPHRPFPYIHLASTPPKANTRLICIGHPGSEDLEAERRGVPTEYDTLVLSEGKFHGLAKGQDPQDNSDMGALKHSCWTYWGHSGAGLFDRRTGALVGLHSSWDEETGMRRGVPFEAVLAFLEEFDGRGGNGMGEGWKWFVREES</sequence>
<evidence type="ECO:0008006" key="4">
    <source>
        <dbReference type="Google" id="ProtNLM"/>
    </source>
</evidence>
<reference evidence="2 3" key="1">
    <citation type="submission" date="2017-06" db="EMBL/GenBank/DDBJ databases">
        <title>Cmopartive genomic analysis of Ambrosia Fusariam Clade fungi.</title>
        <authorList>
            <person name="Stajich J.E."/>
            <person name="Carrillo J."/>
            <person name="Kijimoto T."/>
            <person name="Eskalen A."/>
            <person name="O'Donnell K."/>
            <person name="Kasson M."/>
        </authorList>
    </citation>
    <scope>NUCLEOTIDE SEQUENCE [LARGE SCALE GENOMIC DNA]</scope>
    <source>
        <strain evidence="2 3">NRRL 20438</strain>
    </source>
</reference>
<organism evidence="2 3">
    <name type="scientific">Fusarium ambrosium</name>
    <dbReference type="NCBI Taxonomy" id="131363"/>
    <lineage>
        <taxon>Eukaryota</taxon>
        <taxon>Fungi</taxon>
        <taxon>Dikarya</taxon>
        <taxon>Ascomycota</taxon>
        <taxon>Pezizomycotina</taxon>
        <taxon>Sordariomycetes</taxon>
        <taxon>Hypocreomycetidae</taxon>
        <taxon>Hypocreales</taxon>
        <taxon>Nectriaceae</taxon>
        <taxon>Fusarium</taxon>
        <taxon>Fusarium solani species complex</taxon>
    </lineage>
</organism>
<dbReference type="InterPro" id="IPR009003">
    <property type="entry name" value="Peptidase_S1_PA"/>
</dbReference>
<dbReference type="Pfam" id="PF13365">
    <property type="entry name" value="Trypsin_2"/>
    <property type="match status" value="1"/>
</dbReference>
<feature type="region of interest" description="Disordered" evidence="1">
    <location>
        <begin position="1"/>
        <end position="48"/>
    </location>
</feature>
<dbReference type="Proteomes" id="UP000288429">
    <property type="component" value="Unassembled WGS sequence"/>
</dbReference>
<dbReference type="InterPro" id="IPR043504">
    <property type="entry name" value="Peptidase_S1_PA_chymotrypsin"/>
</dbReference>
<evidence type="ECO:0000313" key="2">
    <source>
        <dbReference type="EMBL" id="RSM20591.1"/>
    </source>
</evidence>
<comment type="caution">
    <text evidence="2">The sequence shown here is derived from an EMBL/GenBank/DDBJ whole genome shotgun (WGS) entry which is preliminary data.</text>
</comment>
<keyword evidence="3" id="KW-1185">Reference proteome</keyword>
<protein>
    <recommendedName>
        <fullName evidence="4">AT hook domain-containing protein</fullName>
    </recommendedName>
</protein>
<name>A0A428V249_9HYPO</name>
<dbReference type="AlphaFoldDB" id="A0A428V249"/>
<gene>
    <name evidence="2" type="ORF">CDV31_000568</name>
</gene>
<dbReference type="SUPFAM" id="SSF50494">
    <property type="entry name" value="Trypsin-like serine proteases"/>
    <property type="match status" value="1"/>
</dbReference>